<sequence>MVTLTMIAVLSGLAILTLWGAVAPRGQWRVLAGWSRSRPYASEPGPVAVGIHRFVAIAASIALVVTAASYYLQRHDLTSAVAATPKTALDVMWDDANPEVVNRVIQPYETTPYGLKNQPILRYQPVDGIDRLPSYLFALPIWNPPTIRDGDGYIGVSPDAGSTALDGSSIVVQVRADAACIPRAVVATETDKSVSIGVYYGRPSPEIGAPKVPISKCATDLPVTDGSTVLIPVPLDNKVGTRSVTTLKGDAIPLTKDVTSG</sequence>
<dbReference type="Pfam" id="PF19701">
    <property type="entry name" value="DUF6199"/>
    <property type="match status" value="1"/>
</dbReference>
<dbReference type="AlphaFoldDB" id="A0A934W1V9"/>
<feature type="domain" description="DUF6199" evidence="2">
    <location>
        <begin position="13"/>
        <end position="67"/>
    </location>
</feature>
<proteinExistence type="predicted"/>
<name>A0A934W1V9_9MICO</name>
<evidence type="ECO:0000313" key="3">
    <source>
        <dbReference type="EMBL" id="MBK4347283.1"/>
    </source>
</evidence>
<evidence type="ECO:0000259" key="2">
    <source>
        <dbReference type="Pfam" id="PF19701"/>
    </source>
</evidence>
<reference evidence="3" key="1">
    <citation type="submission" date="2021-01" db="EMBL/GenBank/DDBJ databases">
        <title>Lacisediminihabitans sp. nov. strain G11-30, isolated from Antarctic Soil.</title>
        <authorList>
            <person name="Li J."/>
        </authorList>
    </citation>
    <scope>NUCLEOTIDE SEQUENCE</scope>
    <source>
        <strain evidence="3">G11-30</strain>
    </source>
</reference>
<keyword evidence="1" id="KW-0472">Membrane</keyword>
<keyword evidence="1" id="KW-1133">Transmembrane helix</keyword>
<accession>A0A934W1V9</accession>
<dbReference type="EMBL" id="JAEPES010000002">
    <property type="protein sequence ID" value="MBK4347283.1"/>
    <property type="molecule type" value="Genomic_DNA"/>
</dbReference>
<dbReference type="RefSeq" id="WP_200555644.1">
    <property type="nucleotide sequence ID" value="NZ_JAEPES010000002.1"/>
</dbReference>
<organism evidence="3 4">
    <name type="scientific">Lacisediminihabitans changchengi</name>
    <dbReference type="NCBI Taxonomy" id="2787634"/>
    <lineage>
        <taxon>Bacteria</taxon>
        <taxon>Bacillati</taxon>
        <taxon>Actinomycetota</taxon>
        <taxon>Actinomycetes</taxon>
        <taxon>Micrococcales</taxon>
        <taxon>Microbacteriaceae</taxon>
        <taxon>Lacisediminihabitans</taxon>
    </lineage>
</organism>
<keyword evidence="1" id="KW-0812">Transmembrane</keyword>
<protein>
    <recommendedName>
        <fullName evidence="2">DUF6199 domain-containing protein</fullName>
    </recommendedName>
</protein>
<evidence type="ECO:0000256" key="1">
    <source>
        <dbReference type="SAM" id="Phobius"/>
    </source>
</evidence>
<feature type="transmembrane region" description="Helical" evidence="1">
    <location>
        <begin position="48"/>
        <end position="72"/>
    </location>
</feature>
<keyword evidence="4" id="KW-1185">Reference proteome</keyword>
<dbReference type="Proteomes" id="UP000636458">
    <property type="component" value="Unassembled WGS sequence"/>
</dbReference>
<comment type="caution">
    <text evidence="3">The sequence shown here is derived from an EMBL/GenBank/DDBJ whole genome shotgun (WGS) entry which is preliminary data.</text>
</comment>
<dbReference type="InterPro" id="IPR045679">
    <property type="entry name" value="DUF6199"/>
</dbReference>
<gene>
    <name evidence="3" type="ORF">IV501_06520</name>
</gene>
<evidence type="ECO:0000313" key="4">
    <source>
        <dbReference type="Proteomes" id="UP000636458"/>
    </source>
</evidence>